<name>A0A1I0FN72_9PROT</name>
<organism evidence="1 2">
    <name type="scientific">Nitrosospira multiformis</name>
    <dbReference type="NCBI Taxonomy" id="1231"/>
    <lineage>
        <taxon>Bacteria</taxon>
        <taxon>Pseudomonadati</taxon>
        <taxon>Pseudomonadota</taxon>
        <taxon>Betaproteobacteria</taxon>
        <taxon>Nitrosomonadales</taxon>
        <taxon>Nitrosomonadaceae</taxon>
        <taxon>Nitrosospira</taxon>
    </lineage>
</organism>
<evidence type="ECO:0000313" key="1">
    <source>
        <dbReference type="EMBL" id="SET59588.1"/>
    </source>
</evidence>
<sequence length="46" mass="5535">KHRRSKSGNYPYVEVYQFSLATLYQFTFAGDNGKKLRFEWMDVSLR</sequence>
<proteinExistence type="predicted"/>
<reference evidence="1 2" key="1">
    <citation type="submission" date="2016-10" db="EMBL/GenBank/DDBJ databases">
        <authorList>
            <person name="de Groot N.N."/>
        </authorList>
    </citation>
    <scope>NUCLEOTIDE SEQUENCE [LARGE SCALE GENOMIC DNA]</scope>
    <source>
        <strain evidence="1 2">Nl7</strain>
    </source>
</reference>
<accession>A0A1I0FN72</accession>
<dbReference type="Proteomes" id="UP000183339">
    <property type="component" value="Unassembled WGS sequence"/>
</dbReference>
<feature type="non-terminal residue" evidence="1">
    <location>
        <position position="1"/>
    </location>
</feature>
<dbReference type="EMBL" id="FOHI01000009">
    <property type="protein sequence ID" value="SET59588.1"/>
    <property type="molecule type" value="Genomic_DNA"/>
</dbReference>
<gene>
    <name evidence="1" type="ORF">SAMN05216412_10987</name>
</gene>
<protein>
    <submittedName>
        <fullName evidence="1">Uncharacterized protein</fullName>
    </submittedName>
</protein>
<dbReference type="AlphaFoldDB" id="A0A1I0FN72"/>
<evidence type="ECO:0000313" key="2">
    <source>
        <dbReference type="Proteomes" id="UP000183339"/>
    </source>
</evidence>